<keyword evidence="2" id="KW-1185">Reference proteome</keyword>
<organism evidence="1 2">
    <name type="scientific">Hymenobacter canadensis</name>
    <dbReference type="NCBI Taxonomy" id="2999067"/>
    <lineage>
        <taxon>Bacteria</taxon>
        <taxon>Pseudomonadati</taxon>
        <taxon>Bacteroidota</taxon>
        <taxon>Cytophagia</taxon>
        <taxon>Cytophagales</taxon>
        <taxon>Hymenobacteraceae</taxon>
        <taxon>Hymenobacter</taxon>
    </lineage>
</organism>
<dbReference type="RefSeq" id="WP_269559214.1">
    <property type="nucleotide sequence ID" value="NZ_CP114767.1"/>
</dbReference>
<protein>
    <submittedName>
        <fullName evidence="1">T9SS type A sorting domain-containing protein</fullName>
    </submittedName>
</protein>
<gene>
    <name evidence="1" type="ORF">O3303_15060</name>
</gene>
<evidence type="ECO:0000313" key="1">
    <source>
        <dbReference type="EMBL" id="WBA41132.1"/>
    </source>
</evidence>
<dbReference type="NCBIfam" id="TIGR04183">
    <property type="entry name" value="Por_Secre_tail"/>
    <property type="match status" value="1"/>
</dbReference>
<name>A0ABY7LL02_9BACT</name>
<reference evidence="1 2" key="1">
    <citation type="submission" date="2022-12" db="EMBL/GenBank/DDBJ databases">
        <title>Hymenobacter canadensis sp. nov. isolated from lake water of the Cambridge Bay, Canada.</title>
        <authorList>
            <person name="Kim W.H."/>
            <person name="Lee Y.M."/>
        </authorList>
    </citation>
    <scope>NUCLEOTIDE SEQUENCE [LARGE SCALE GENOMIC DNA]</scope>
    <source>
        <strain evidence="1 2">PAMC 29467</strain>
    </source>
</reference>
<proteinExistence type="predicted"/>
<dbReference type="InterPro" id="IPR026444">
    <property type="entry name" value="Secre_tail"/>
</dbReference>
<accession>A0ABY7LL02</accession>
<sequence>MKPTLPPWGLFLLTTLPAAGQGLSNQGALISIQPGVQVSVVGDISIGSSGTIDNAGTLTLTGNWTNNAGSGVLTPGTGTVQLTGTATQQLGGSSATTFHSLDVSGATGPVQLTADQAVGASGGVLALGATQLQLNSKVLTLNNGAATALTRTTGRLISETLPAAGYGRLLWVIGANTGTYSIPMGTATADLPITAVISTAGTGATGSLSVATYPTPANNTPLPTGITNLQGDANKALDRFWVVQPANYTTAPSATLTFSYQEAEWNTAPNSITEASLRLQRWNGTRFEAPQGSVNTSGNTLTSASQNTFGIFASADQAAPLPVELREFTAQAQGQDGLLNWATASENGNRGFDVEVSLDSRTFQPVGFVAGFGTTVVSRAYRFTDPGAARRGSLQYYRLRQLDADGTATYSPVRTVAFAPPPASLAVWPNPAHDSYTVLLTVARQQPATLTLYDAIGRKVSELRVLLQSGENRLPTQFAAGQPAGIYLFSTTLDGQPMRTRLVRD</sequence>
<dbReference type="EMBL" id="CP114767">
    <property type="protein sequence ID" value="WBA41132.1"/>
    <property type="molecule type" value="Genomic_DNA"/>
</dbReference>
<dbReference type="Proteomes" id="UP001211005">
    <property type="component" value="Chromosome"/>
</dbReference>
<evidence type="ECO:0000313" key="2">
    <source>
        <dbReference type="Proteomes" id="UP001211005"/>
    </source>
</evidence>